<feature type="signal peptide" evidence="2">
    <location>
        <begin position="1"/>
        <end position="20"/>
    </location>
</feature>
<dbReference type="InterPro" id="IPR017853">
    <property type="entry name" value="GH"/>
</dbReference>
<evidence type="ECO:0000259" key="3">
    <source>
        <dbReference type="Pfam" id="PF02638"/>
    </source>
</evidence>
<sequence length="603" mass="66561">MKKRYSFVLLLSLLASLAQAQNPKRELRAAWVAHVFNLDWPSRKTLTPAQQRQEFITLLDGHRQAGLNAVVVQVRASADALYPSTIEPWSEWLTGTQGQAPSPAYDPLAFMVREAHRRELEFHAWLNPYRALTNATTSSVAPTHVTVLHPDWVVPFGPLRVLDPGLPAVRQYLTRVVMDVVRRYDVDGIHFDDYFYPAPQAGVVFNDDASFAADPRGFTSKADWRRSNVDIFVKMVSDSIRAAKPRVKFGISPPGVWRNGTSVGGTATTAFQSYTDIFADSRKWLRRGWVDYLAPQVYFAIGQTAANYALIVPWWSQQVNPDTVRHVYVGQAAYRISATATEAGFRSPSQLPSQIRLLRQQPNVRGSIYYKTVDLRANPLGFTDSLRTNFYRFPALLPTMPWKDNVPPTAPGQVVLLNNPATASVEMRWQPGPAATDGEVARQYAVYRIPYHAGPVTAADLANPAHLRAVTDTTAFSEPAPNTAFLYALTALDRLHNESAPATLTQLLATTSASVLAAQLEPAYPNPFSAETRLAFTLPAPGPADLRLLDLAGREVAVLLQKPQAAAGRHEVQLRAAALPTGLYVVVLRTAVGVARQKVLLVR</sequence>
<protein>
    <submittedName>
        <fullName evidence="4">Family 10 glycosylhydrolase</fullName>
    </submittedName>
</protein>
<dbReference type="PANTHER" id="PTHR43405:SF1">
    <property type="entry name" value="GLYCOSYL HYDROLASE DIGH"/>
    <property type="match status" value="1"/>
</dbReference>
<evidence type="ECO:0000256" key="2">
    <source>
        <dbReference type="SAM" id="SignalP"/>
    </source>
</evidence>
<keyword evidence="5" id="KW-1185">Reference proteome</keyword>
<evidence type="ECO:0000256" key="1">
    <source>
        <dbReference type="ARBA" id="ARBA00022729"/>
    </source>
</evidence>
<evidence type="ECO:0000313" key="4">
    <source>
        <dbReference type="EMBL" id="GAA3986546.1"/>
    </source>
</evidence>
<dbReference type="Gene3D" id="2.60.40.10">
    <property type="entry name" value="Immunoglobulins"/>
    <property type="match status" value="1"/>
</dbReference>
<dbReference type="RefSeq" id="WP_345126279.1">
    <property type="nucleotide sequence ID" value="NZ_BAABDI010000029.1"/>
</dbReference>
<dbReference type="SUPFAM" id="SSF51445">
    <property type="entry name" value="(Trans)glycosidases"/>
    <property type="match status" value="1"/>
</dbReference>
<name>A0ABP7QR62_9BACT</name>
<feature type="domain" description="Glycosyl hydrolase-like 10" evidence="3">
    <location>
        <begin position="26"/>
        <end position="339"/>
    </location>
</feature>
<dbReference type="Proteomes" id="UP001501556">
    <property type="component" value="Unassembled WGS sequence"/>
</dbReference>
<reference evidence="5" key="1">
    <citation type="journal article" date="2019" name="Int. J. Syst. Evol. Microbiol.">
        <title>The Global Catalogue of Microorganisms (GCM) 10K type strain sequencing project: providing services to taxonomists for standard genome sequencing and annotation.</title>
        <authorList>
            <consortium name="The Broad Institute Genomics Platform"/>
            <consortium name="The Broad Institute Genome Sequencing Center for Infectious Disease"/>
            <person name="Wu L."/>
            <person name="Ma J."/>
        </authorList>
    </citation>
    <scope>NUCLEOTIDE SEQUENCE [LARGE SCALE GENOMIC DNA]</scope>
    <source>
        <strain evidence="5">JCM 17217</strain>
    </source>
</reference>
<dbReference type="Pfam" id="PF02638">
    <property type="entry name" value="GHL10"/>
    <property type="match status" value="1"/>
</dbReference>
<dbReference type="Gene3D" id="3.20.20.80">
    <property type="entry name" value="Glycosidases"/>
    <property type="match status" value="1"/>
</dbReference>
<dbReference type="NCBIfam" id="TIGR04183">
    <property type="entry name" value="Por_Secre_tail"/>
    <property type="match status" value="1"/>
</dbReference>
<feature type="chain" id="PRO_5045902979" evidence="2">
    <location>
        <begin position="21"/>
        <end position="603"/>
    </location>
</feature>
<dbReference type="InterPro" id="IPR026444">
    <property type="entry name" value="Secre_tail"/>
</dbReference>
<accession>A0ABP7QR62</accession>
<organism evidence="4 5">
    <name type="scientific">Hymenobacter antarcticus</name>
    <dbReference type="NCBI Taxonomy" id="486270"/>
    <lineage>
        <taxon>Bacteria</taxon>
        <taxon>Pseudomonadati</taxon>
        <taxon>Bacteroidota</taxon>
        <taxon>Cytophagia</taxon>
        <taxon>Cytophagales</taxon>
        <taxon>Hymenobacteraceae</taxon>
        <taxon>Hymenobacter</taxon>
    </lineage>
</organism>
<comment type="caution">
    <text evidence="4">The sequence shown here is derived from an EMBL/GenBank/DDBJ whole genome shotgun (WGS) entry which is preliminary data.</text>
</comment>
<evidence type="ECO:0000313" key="5">
    <source>
        <dbReference type="Proteomes" id="UP001501556"/>
    </source>
</evidence>
<dbReference type="InterPro" id="IPR003790">
    <property type="entry name" value="GHL10"/>
</dbReference>
<keyword evidence="1 2" id="KW-0732">Signal</keyword>
<gene>
    <name evidence="4" type="ORF">GCM10022407_34190</name>
</gene>
<proteinExistence type="predicted"/>
<dbReference type="PANTHER" id="PTHR43405">
    <property type="entry name" value="GLYCOSYL HYDROLASE DIGH"/>
    <property type="match status" value="1"/>
</dbReference>
<dbReference type="EMBL" id="BAABDI010000029">
    <property type="protein sequence ID" value="GAA3986546.1"/>
    <property type="molecule type" value="Genomic_DNA"/>
</dbReference>
<dbReference type="InterPro" id="IPR052177">
    <property type="entry name" value="Divisome_Glycosyl_Hydrolase"/>
</dbReference>
<dbReference type="InterPro" id="IPR013783">
    <property type="entry name" value="Ig-like_fold"/>
</dbReference>